<dbReference type="AlphaFoldDB" id="A0A6A6T1E8"/>
<sequence>MARGENQSTLAAPRKGRLAAPSRLEDEPFDYTAEASVYDGPPRAPVTRDPTDTEVVGIPPIGFVTIAATGEKKPFFTVVQGYDELDYLWPNQRIPPRFQSVATGTPPYSKAGTEQKTSDMYHAATGRSASNLTQGAGVTAQAQEASLPDTHNLKPNVTRDDCAATQATSTSPRKRKRKRKTEDSKLGPKKRVRSSAYFSPNGYTCKTESEYLEEDVLPCSTPVTVPTVSFNIGDQEATRRFFNVRFDELTMMPSRKMAEDWIDLACPDRRRLYKKYHRKKPSDMPPDPATATEPNWWPRDVRFIEPSHMEYKELIALLGVLLFLHRELDDEGQPRINWVAKLRESAMFRLKAMATKKFSSSEDLKYNQDMKDRALNVLLPDIFEVAQKYEDHVAQYGIQDADRIRGPQHSWYAAPKPARRPVVRKSRKNRSRTLHAQQPVNEGSMDVEDAPEDEEIAPSPVGTVDPRDTSPPSISASDRDERQMSLDPTSTVADSRSPSPVMFNPGTSFGTTGGTSDMSIQSPLLTPAPRAVHPLQGYQGQDLKIDSAMNNFPTMPAPSLNNFQHLAAPTEPSFAMPGTSLRNDPLAQGGFQRGSWFNGQMAAAGIPSQVPTYNYGQGTPNMAFPGAEGYSYYSPPMNPPYQNQIPSNGTAEYSFDSKPPGYGSQHLIASNPAPYGMPPQQQQTVLPPQPNAYYNGLPLQDPYYGS</sequence>
<dbReference type="Pfam" id="PF11001">
    <property type="entry name" value="AFUB_07903_YDR124W_hel"/>
    <property type="match status" value="1"/>
</dbReference>
<feature type="region of interest" description="Disordered" evidence="1">
    <location>
        <begin position="638"/>
        <end position="706"/>
    </location>
</feature>
<evidence type="ECO:0000313" key="4">
    <source>
        <dbReference type="Proteomes" id="UP000799324"/>
    </source>
</evidence>
<feature type="compositionally biased region" description="Basic residues" evidence="1">
    <location>
        <begin position="417"/>
        <end position="433"/>
    </location>
</feature>
<feature type="domain" description="Subtelomeric hrmA-associated cluster protein AFUB-079030/YDR124W-like helical bundle" evidence="2">
    <location>
        <begin position="232"/>
        <end position="387"/>
    </location>
</feature>
<feature type="region of interest" description="Disordered" evidence="1">
    <location>
        <begin position="407"/>
        <end position="502"/>
    </location>
</feature>
<dbReference type="PANTHER" id="PTHR36102">
    <property type="entry name" value="CHROMOSOME 10, WHOLE GENOME SHOTGUN SEQUENCE"/>
    <property type="match status" value="1"/>
</dbReference>
<dbReference type="OrthoDB" id="5338458at2759"/>
<evidence type="ECO:0000313" key="3">
    <source>
        <dbReference type="EMBL" id="KAF2652344.1"/>
    </source>
</evidence>
<feature type="region of interest" description="Disordered" evidence="1">
    <location>
        <begin position="128"/>
        <end position="199"/>
    </location>
</feature>
<proteinExistence type="predicted"/>
<dbReference type="Proteomes" id="UP000799324">
    <property type="component" value="Unassembled WGS sequence"/>
</dbReference>
<evidence type="ECO:0000256" key="1">
    <source>
        <dbReference type="SAM" id="MobiDB-lite"/>
    </source>
</evidence>
<dbReference type="InterPro" id="IPR021264">
    <property type="entry name" value="AFUB_079030/YDR124W-like"/>
</dbReference>
<keyword evidence="4" id="KW-1185">Reference proteome</keyword>
<gene>
    <name evidence="3" type="ORF">K491DRAFT_719020</name>
</gene>
<name>A0A6A6T1E8_9PLEO</name>
<feature type="compositionally biased region" description="Polar residues" evidence="1">
    <location>
        <begin position="486"/>
        <end position="498"/>
    </location>
</feature>
<evidence type="ECO:0000259" key="2">
    <source>
        <dbReference type="Pfam" id="PF11001"/>
    </source>
</evidence>
<reference evidence="3" key="1">
    <citation type="journal article" date="2020" name="Stud. Mycol.">
        <title>101 Dothideomycetes genomes: a test case for predicting lifestyles and emergence of pathogens.</title>
        <authorList>
            <person name="Haridas S."/>
            <person name="Albert R."/>
            <person name="Binder M."/>
            <person name="Bloem J."/>
            <person name="Labutti K."/>
            <person name="Salamov A."/>
            <person name="Andreopoulos B."/>
            <person name="Baker S."/>
            <person name="Barry K."/>
            <person name="Bills G."/>
            <person name="Bluhm B."/>
            <person name="Cannon C."/>
            <person name="Castanera R."/>
            <person name="Culley D."/>
            <person name="Daum C."/>
            <person name="Ezra D."/>
            <person name="Gonzalez J."/>
            <person name="Henrissat B."/>
            <person name="Kuo A."/>
            <person name="Liang C."/>
            <person name="Lipzen A."/>
            <person name="Lutzoni F."/>
            <person name="Magnuson J."/>
            <person name="Mondo S."/>
            <person name="Nolan M."/>
            <person name="Ohm R."/>
            <person name="Pangilinan J."/>
            <person name="Park H.-J."/>
            <person name="Ramirez L."/>
            <person name="Alfaro M."/>
            <person name="Sun H."/>
            <person name="Tritt A."/>
            <person name="Yoshinaga Y."/>
            <person name="Zwiers L.-H."/>
            <person name="Turgeon B."/>
            <person name="Goodwin S."/>
            <person name="Spatafora J."/>
            <person name="Crous P."/>
            <person name="Grigoriev I."/>
        </authorList>
    </citation>
    <scope>NUCLEOTIDE SEQUENCE</scope>
    <source>
        <strain evidence="3">CBS 122681</strain>
    </source>
</reference>
<accession>A0A6A6T1E8</accession>
<dbReference type="EMBL" id="MU004404">
    <property type="protein sequence ID" value="KAF2652344.1"/>
    <property type="molecule type" value="Genomic_DNA"/>
</dbReference>
<feature type="compositionally biased region" description="Polar residues" evidence="1">
    <location>
        <begin position="1"/>
        <end position="10"/>
    </location>
</feature>
<dbReference type="PANTHER" id="PTHR36102:SF1">
    <property type="entry name" value="YDR124W-LIKE HELICAL BUNDLE DOMAIN-CONTAINING PROTEIN"/>
    <property type="match status" value="1"/>
</dbReference>
<dbReference type="InterPro" id="IPR047092">
    <property type="entry name" value="AFUB_07903/YDR124W-like_hel"/>
</dbReference>
<feature type="compositionally biased region" description="Polar residues" evidence="1">
    <location>
        <begin position="128"/>
        <end position="144"/>
    </location>
</feature>
<protein>
    <recommendedName>
        <fullName evidence="2">Subtelomeric hrmA-associated cluster protein AFUB-079030/YDR124W-like helical bundle domain-containing protein</fullName>
    </recommendedName>
</protein>
<organism evidence="3 4">
    <name type="scientific">Lophiostoma macrostomum CBS 122681</name>
    <dbReference type="NCBI Taxonomy" id="1314788"/>
    <lineage>
        <taxon>Eukaryota</taxon>
        <taxon>Fungi</taxon>
        <taxon>Dikarya</taxon>
        <taxon>Ascomycota</taxon>
        <taxon>Pezizomycotina</taxon>
        <taxon>Dothideomycetes</taxon>
        <taxon>Pleosporomycetidae</taxon>
        <taxon>Pleosporales</taxon>
        <taxon>Lophiostomataceae</taxon>
        <taxon>Lophiostoma</taxon>
    </lineage>
</organism>
<feature type="region of interest" description="Disordered" evidence="1">
    <location>
        <begin position="1"/>
        <end position="53"/>
    </location>
</feature>
<feature type="compositionally biased region" description="Acidic residues" evidence="1">
    <location>
        <begin position="445"/>
        <end position="456"/>
    </location>
</feature>